<keyword evidence="2" id="KW-0285">Flavoprotein</keyword>
<dbReference type="InterPro" id="IPR050415">
    <property type="entry name" value="MRET"/>
</dbReference>
<dbReference type="PANTHER" id="PTHR47354:SF8">
    <property type="entry name" value="1,2-PHENYLACETYL-COA EPOXIDASE, SUBUNIT E"/>
    <property type="match status" value="1"/>
</dbReference>
<dbReference type="PROSITE" id="PS51085">
    <property type="entry name" value="2FE2S_FER_2"/>
    <property type="match status" value="1"/>
</dbReference>
<dbReference type="Pfam" id="PF00111">
    <property type="entry name" value="Fer2"/>
    <property type="match status" value="1"/>
</dbReference>
<evidence type="ECO:0000256" key="2">
    <source>
        <dbReference type="ARBA" id="ARBA00022630"/>
    </source>
</evidence>
<evidence type="ECO:0000259" key="10">
    <source>
        <dbReference type="PROSITE" id="PS51085"/>
    </source>
</evidence>
<comment type="caution">
    <text evidence="12">The sequence shown here is derived from an EMBL/GenBank/DDBJ whole genome shotgun (WGS) entry which is preliminary data.</text>
</comment>
<feature type="domain" description="2Fe-2S ferredoxin-type" evidence="10">
    <location>
        <begin position="273"/>
        <end position="363"/>
    </location>
</feature>
<dbReference type="PANTHER" id="PTHR47354">
    <property type="entry name" value="NADH OXIDOREDUCTASE HCR"/>
    <property type="match status" value="1"/>
</dbReference>
<gene>
    <name evidence="12" type="primary">paaK</name>
    <name evidence="12" type="ORF">OL599_20595</name>
</gene>
<dbReference type="SUPFAM" id="SSF52343">
    <property type="entry name" value="Ferredoxin reductase-like, C-terminal NADP-linked domain"/>
    <property type="match status" value="1"/>
</dbReference>
<evidence type="ECO:0000259" key="11">
    <source>
        <dbReference type="PROSITE" id="PS51384"/>
    </source>
</evidence>
<dbReference type="InterPro" id="IPR011884">
    <property type="entry name" value="PaaE"/>
</dbReference>
<dbReference type="SUPFAM" id="SSF54292">
    <property type="entry name" value="2Fe-2S ferredoxin-like"/>
    <property type="match status" value="1"/>
</dbReference>
<comment type="cofactor">
    <cofactor evidence="1">
        <name>FAD</name>
        <dbReference type="ChEBI" id="CHEBI:57692"/>
    </cofactor>
</comment>
<dbReference type="InterPro" id="IPR001433">
    <property type="entry name" value="OxRdtase_FAD/NAD-bd"/>
</dbReference>
<dbReference type="CDD" id="cd06214">
    <property type="entry name" value="PA_degradation_oxidoreductase_like"/>
    <property type="match status" value="1"/>
</dbReference>
<keyword evidence="4" id="KW-0479">Metal-binding</keyword>
<reference evidence="12" key="2">
    <citation type="submission" date="2022-10" db="EMBL/GenBank/DDBJ databases">
        <authorList>
            <person name="Trinh H.N."/>
        </authorList>
    </citation>
    <scope>NUCLEOTIDE SEQUENCE</scope>
    <source>
        <strain evidence="12">RN2-1</strain>
    </source>
</reference>
<evidence type="ECO:0000256" key="3">
    <source>
        <dbReference type="ARBA" id="ARBA00022714"/>
    </source>
</evidence>
<keyword evidence="13" id="KW-1185">Reference proteome</keyword>
<dbReference type="AlphaFoldDB" id="A0AA41YQF6"/>
<dbReference type="InterPro" id="IPR001709">
    <property type="entry name" value="Flavoprot_Pyr_Nucl_cyt_Rdtase"/>
</dbReference>
<evidence type="ECO:0000256" key="9">
    <source>
        <dbReference type="ARBA" id="ARBA00034078"/>
    </source>
</evidence>
<dbReference type="InterPro" id="IPR006058">
    <property type="entry name" value="2Fe2S_fd_BS"/>
</dbReference>
<dbReference type="RefSeq" id="WP_264715828.1">
    <property type="nucleotide sequence ID" value="NZ_JAPDNT010000027.1"/>
</dbReference>
<dbReference type="SUPFAM" id="SSF63380">
    <property type="entry name" value="Riboflavin synthase domain-like"/>
    <property type="match status" value="1"/>
</dbReference>
<dbReference type="PROSITE" id="PS51384">
    <property type="entry name" value="FAD_FR"/>
    <property type="match status" value="1"/>
</dbReference>
<protein>
    <submittedName>
        <fullName evidence="12">Phenylacetate-CoA oxygenase/reductase subunit PaaK</fullName>
        <ecNumber evidence="12">1.14.13.149</ecNumber>
    </submittedName>
</protein>
<keyword evidence="3" id="KW-0001">2Fe-2S</keyword>
<dbReference type="GO" id="GO:0010124">
    <property type="term" value="P:phenylacetate catabolic process"/>
    <property type="evidence" value="ECO:0007669"/>
    <property type="project" value="InterPro"/>
</dbReference>
<dbReference type="GO" id="GO:0051537">
    <property type="term" value="F:2 iron, 2 sulfur cluster binding"/>
    <property type="evidence" value="ECO:0007669"/>
    <property type="project" value="UniProtKB-KW"/>
</dbReference>
<dbReference type="EMBL" id="JAPDNT010000027">
    <property type="protein sequence ID" value="MCW3476970.1"/>
    <property type="molecule type" value="Genomic_DNA"/>
</dbReference>
<evidence type="ECO:0000256" key="8">
    <source>
        <dbReference type="ARBA" id="ARBA00023014"/>
    </source>
</evidence>
<dbReference type="InterPro" id="IPR017927">
    <property type="entry name" value="FAD-bd_FR_type"/>
</dbReference>
<dbReference type="Gene3D" id="3.40.50.80">
    <property type="entry name" value="Nucleotide-binding domain of ferredoxin-NADP reductase (FNR) module"/>
    <property type="match status" value="1"/>
</dbReference>
<dbReference type="GO" id="GO:0046872">
    <property type="term" value="F:metal ion binding"/>
    <property type="evidence" value="ECO:0007669"/>
    <property type="project" value="UniProtKB-KW"/>
</dbReference>
<keyword evidence="8" id="KW-0411">Iron-sulfur</keyword>
<keyword evidence="7" id="KW-0408">Iron</keyword>
<evidence type="ECO:0000256" key="6">
    <source>
        <dbReference type="ARBA" id="ARBA00023002"/>
    </source>
</evidence>
<evidence type="ECO:0000256" key="1">
    <source>
        <dbReference type="ARBA" id="ARBA00001974"/>
    </source>
</evidence>
<evidence type="ECO:0000256" key="5">
    <source>
        <dbReference type="ARBA" id="ARBA00022827"/>
    </source>
</evidence>
<keyword evidence="5" id="KW-0274">FAD</keyword>
<evidence type="ECO:0000313" key="12">
    <source>
        <dbReference type="EMBL" id="MCW3476970.1"/>
    </source>
</evidence>
<dbReference type="Pfam" id="PF00175">
    <property type="entry name" value="NAD_binding_1"/>
    <property type="match status" value="1"/>
</dbReference>
<evidence type="ECO:0000256" key="7">
    <source>
        <dbReference type="ARBA" id="ARBA00023004"/>
    </source>
</evidence>
<reference evidence="12" key="1">
    <citation type="submission" date="2022-09" db="EMBL/GenBank/DDBJ databases">
        <title>Rhodovastum sp. nov. RN2-1 isolated from soil in Seongnam, South Korea.</title>
        <authorList>
            <person name="Le N.T."/>
        </authorList>
    </citation>
    <scope>NUCLEOTIDE SEQUENCE</scope>
    <source>
        <strain evidence="12">RN2-1</strain>
    </source>
</reference>
<dbReference type="GO" id="GO:0050660">
    <property type="term" value="F:flavin adenine dinucleotide binding"/>
    <property type="evidence" value="ECO:0007669"/>
    <property type="project" value="TreeGrafter"/>
</dbReference>
<sequence>MPETVAATHFHPLRVADVRRETPDTVSIAFDVPSALRDAFSYAPGQYLTLRTRLGGEEVRRSYSICAGLDDNELRVAIKRVPQGAFSQHANTALRAGDTIDVMPPAGRFGTAIAPGLARVHVAVAAGSGITPILSIMKTVLTREPASRFILFYGSRSTAQIIFREALEDLKDRFLDRLSVFHVLSREEQDIAVLSGRLDGEKLRALLPTVVAPPAIDHAFVCGPAGMIDDVSATLQALGVQPARIHVERFTPAGGAIPAPRPVPVAADAPAFATATVIHDGKATDIPLAEGEAILDAAMRAGLDLPWSCRGGMCSTCRAKLQEGEVAMDQNFALEPWETDAGYILTCQSHPTTKHVTVDYDHV</sequence>
<dbReference type="InterPro" id="IPR012675">
    <property type="entry name" value="Beta-grasp_dom_sf"/>
</dbReference>
<organism evidence="12 13">
    <name type="scientific">Limobrevibacterium gyesilva</name>
    <dbReference type="NCBI Taxonomy" id="2991712"/>
    <lineage>
        <taxon>Bacteria</taxon>
        <taxon>Pseudomonadati</taxon>
        <taxon>Pseudomonadota</taxon>
        <taxon>Alphaproteobacteria</taxon>
        <taxon>Acetobacterales</taxon>
        <taxon>Acetobacteraceae</taxon>
        <taxon>Limobrevibacterium</taxon>
    </lineage>
</organism>
<dbReference type="InterPro" id="IPR008333">
    <property type="entry name" value="Cbr1-like_FAD-bd_dom"/>
</dbReference>
<evidence type="ECO:0000256" key="4">
    <source>
        <dbReference type="ARBA" id="ARBA00022723"/>
    </source>
</evidence>
<dbReference type="PROSITE" id="PS00197">
    <property type="entry name" value="2FE2S_FER_1"/>
    <property type="match status" value="1"/>
</dbReference>
<keyword evidence="6 12" id="KW-0560">Oxidoreductase</keyword>
<feature type="domain" description="FAD-binding FR-type" evidence="11">
    <location>
        <begin position="8"/>
        <end position="112"/>
    </location>
</feature>
<accession>A0AA41YQF6</accession>
<name>A0AA41YQF6_9PROT</name>
<dbReference type="NCBIfam" id="TIGR02160">
    <property type="entry name" value="PA_CoA_Oxy5"/>
    <property type="match status" value="1"/>
</dbReference>
<evidence type="ECO:0000313" key="13">
    <source>
        <dbReference type="Proteomes" id="UP001165679"/>
    </source>
</evidence>
<dbReference type="EC" id="1.14.13.149" evidence="12"/>
<dbReference type="InterPro" id="IPR001041">
    <property type="entry name" value="2Fe-2S_ferredoxin-type"/>
</dbReference>
<dbReference type="InterPro" id="IPR036010">
    <property type="entry name" value="2Fe-2S_ferredoxin-like_sf"/>
</dbReference>
<dbReference type="PRINTS" id="PR00371">
    <property type="entry name" value="FPNCR"/>
</dbReference>
<dbReference type="GO" id="GO:0097266">
    <property type="term" value="F:phenylacetyl-CoA 1,2-epoxidase activity"/>
    <property type="evidence" value="ECO:0007669"/>
    <property type="project" value="UniProtKB-EC"/>
</dbReference>
<dbReference type="Gene3D" id="3.10.20.30">
    <property type="match status" value="1"/>
</dbReference>
<dbReference type="InterPro" id="IPR039261">
    <property type="entry name" value="FNR_nucleotide-bd"/>
</dbReference>
<dbReference type="Gene3D" id="2.40.30.10">
    <property type="entry name" value="Translation factors"/>
    <property type="match status" value="1"/>
</dbReference>
<dbReference type="Proteomes" id="UP001165679">
    <property type="component" value="Unassembled WGS sequence"/>
</dbReference>
<dbReference type="PRINTS" id="PR00410">
    <property type="entry name" value="PHEHYDRXLASE"/>
</dbReference>
<dbReference type="InterPro" id="IPR017938">
    <property type="entry name" value="Riboflavin_synthase-like_b-brl"/>
</dbReference>
<dbReference type="CDD" id="cd00207">
    <property type="entry name" value="fer2"/>
    <property type="match status" value="1"/>
</dbReference>
<dbReference type="Pfam" id="PF00970">
    <property type="entry name" value="FAD_binding_6"/>
    <property type="match status" value="1"/>
</dbReference>
<proteinExistence type="predicted"/>
<comment type="cofactor">
    <cofactor evidence="9">
        <name>[2Fe-2S] cluster</name>
        <dbReference type="ChEBI" id="CHEBI:190135"/>
    </cofactor>
</comment>